<dbReference type="PANTHER" id="PTHR12451">
    <property type="entry name" value="TRANSCRIPTION FACTOR CASTOR PROTEIN MING -RELATED"/>
    <property type="match status" value="1"/>
</dbReference>
<dbReference type="RefSeq" id="XP_022236901.1">
    <property type="nucleotide sequence ID" value="XM_022381193.1"/>
</dbReference>
<feature type="compositionally biased region" description="Polar residues" evidence="2">
    <location>
        <begin position="1533"/>
        <end position="1547"/>
    </location>
</feature>
<feature type="region of interest" description="Disordered" evidence="2">
    <location>
        <begin position="117"/>
        <end position="152"/>
    </location>
</feature>
<dbReference type="Proteomes" id="UP000694941">
    <property type="component" value="Unplaced"/>
</dbReference>
<feature type="compositionally biased region" description="Polar residues" evidence="2">
    <location>
        <begin position="1377"/>
        <end position="1392"/>
    </location>
</feature>
<evidence type="ECO:0000256" key="1">
    <source>
        <dbReference type="PROSITE-ProRule" id="PRU00042"/>
    </source>
</evidence>
<keyword evidence="1" id="KW-0479">Metal-binding</keyword>
<dbReference type="PANTHER" id="PTHR12451:SF0">
    <property type="entry name" value="ZINC FINGER PROTEIN CASTOR HOMOLOG 1"/>
    <property type="match status" value="1"/>
</dbReference>
<dbReference type="SMART" id="SM00355">
    <property type="entry name" value="ZnF_C2H2"/>
    <property type="match status" value="12"/>
</dbReference>
<feature type="region of interest" description="Disordered" evidence="2">
    <location>
        <begin position="1532"/>
        <end position="1595"/>
    </location>
</feature>
<proteinExistence type="predicted"/>
<evidence type="ECO:0000256" key="2">
    <source>
        <dbReference type="SAM" id="MobiDB-lite"/>
    </source>
</evidence>
<keyword evidence="4" id="KW-1185">Reference proteome</keyword>
<reference evidence="5 6" key="1">
    <citation type="submission" date="2025-05" db="UniProtKB">
        <authorList>
            <consortium name="RefSeq"/>
        </authorList>
    </citation>
    <scope>IDENTIFICATION</scope>
    <source>
        <tissue evidence="5 6">Muscle</tissue>
    </source>
</reference>
<evidence type="ECO:0000313" key="6">
    <source>
        <dbReference type="RefSeq" id="XP_022236901.1"/>
    </source>
</evidence>
<dbReference type="InterPro" id="IPR040373">
    <property type="entry name" value="CASZ1"/>
</dbReference>
<keyword evidence="1" id="KW-0862">Zinc</keyword>
<evidence type="ECO:0000313" key="5">
    <source>
        <dbReference type="RefSeq" id="XP_013792325.2"/>
    </source>
</evidence>
<evidence type="ECO:0000313" key="7">
    <source>
        <dbReference type="RefSeq" id="XP_022236903.1"/>
    </source>
</evidence>
<dbReference type="RefSeq" id="XP_013792325.2">
    <property type="nucleotide sequence ID" value="XM_013936871.2"/>
</dbReference>
<name>A0ABM1RZU8_LIMPO</name>
<feature type="domain" description="C2H2-type" evidence="3">
    <location>
        <begin position="1739"/>
        <end position="1768"/>
    </location>
</feature>
<feature type="compositionally biased region" description="Polar residues" evidence="2">
    <location>
        <begin position="1571"/>
        <end position="1595"/>
    </location>
</feature>
<evidence type="ECO:0000313" key="4">
    <source>
        <dbReference type="Proteomes" id="UP000694941"/>
    </source>
</evidence>
<dbReference type="RefSeq" id="XP_022236903.1">
    <property type="nucleotide sequence ID" value="XM_022381195.1"/>
</dbReference>
<feature type="region of interest" description="Disordered" evidence="2">
    <location>
        <begin position="252"/>
        <end position="282"/>
    </location>
</feature>
<gene>
    <name evidence="5 6 7" type="primary">LOC106476202</name>
</gene>
<feature type="region of interest" description="Disordered" evidence="2">
    <location>
        <begin position="1339"/>
        <end position="1392"/>
    </location>
</feature>
<dbReference type="InterPro" id="IPR013087">
    <property type="entry name" value="Znf_C2H2_type"/>
</dbReference>
<organism evidence="4 7">
    <name type="scientific">Limulus polyphemus</name>
    <name type="common">Atlantic horseshoe crab</name>
    <dbReference type="NCBI Taxonomy" id="6850"/>
    <lineage>
        <taxon>Eukaryota</taxon>
        <taxon>Metazoa</taxon>
        <taxon>Ecdysozoa</taxon>
        <taxon>Arthropoda</taxon>
        <taxon>Chelicerata</taxon>
        <taxon>Merostomata</taxon>
        <taxon>Xiphosura</taxon>
        <taxon>Limulidae</taxon>
        <taxon>Limulus</taxon>
    </lineage>
</organism>
<feature type="compositionally biased region" description="Acidic residues" evidence="2">
    <location>
        <begin position="118"/>
        <end position="131"/>
    </location>
</feature>
<protein>
    <submittedName>
        <fullName evidence="5 6">Zinc finger protein castor homolog 1-like isoform X1</fullName>
    </submittedName>
</protein>
<keyword evidence="1" id="KW-0863">Zinc-finger</keyword>
<accession>A0ABM1RZU8</accession>
<dbReference type="GeneID" id="106476202"/>
<sequence>MSSIKVAANPQTTSHTFELLKVYTTHQKAAENGNETQERATNNENNEEKMVIGENHMTTESSEVGSPLCPFNRYIVSKSINSEMQQDQNEEEGNRGFNLCDDEDSEVTCTVESRDIDNQDVETPGESEAEEFVSNSRSEFPMNSSHRNKRKNFQPRNIVYQYSDSEAENDLFVDYNASKKTKLSISREVIDSTDSQDCSGAESERSDSSPCRIQTSMVSIQGLRTAHPKKSPLGDKEQPLDLSSEGMVPIHHNERPASKGDISPVDLTTRKDTTSKNFPQNVGAVNLSKNNELDSAYPLIQTSLQSHAFLSRFTSLGNHLPSTRYLDFIQPSDPSGKETVPPALDAFLMRDYAESTMKELLGIYGLNDMVDSITKNVPLQNFSSGKILENMPFPALQFPYFPIMQQAPSSIVVSQHLPLATEAPSYEVHSSSVIPTLEVPSSVSKFTCPTVTSHSKDVVLESIRSNAADSLSNISPVSSNNVMNIHNPRDMATILTLAALGSKVATAKASPEGVPTVFPAEVSSPVLPIISSVTTTPALMASPNEESMQETKNRFHPLKLNHEKSRPMDYTRYVKRFTNAAECGSNYCKDLNYREHFHCLDCNSRVFVKKEEMIRHFKWHKKRDESLQHGFMRYSPMDDCSDRFTNCSHNRKQTHYHCLKEGCDKVYISTSDVQMHANYHRKDSAIIREGFQRFRATEDCGTPSCSFYDQRTTHFHCRRLGCSYNFKNKADMEKHKTFHIKDEQLNKDGFKKFMKQDHCSFENCRFSRVCNHIHCIRPGCTYVLHSSGQLYSHKRKHERRENEMAYRKYRLAQSMMKTMSEPGAVPSSIASEQLMNLPEESSGSRNSSVISTPKNQSSTPAPIQPNLTSDLLNDMENVDTSVDEISTSHQDNTSASRSCLDDSLPLSFANFTSLPTSVCLNLNAESSYSKPDVRCNLASLEAVDLTKVVSKPKNPDDAWKKYVTSYTANTLCRSECELAFKDHFHCSTDNCDMIFRAEEISVAKEHVKNHETQNKITEAYYITVEARSPVSCPLECSLNGTEKHYHCNWRECQVVISSMDKPFERLNHYKVHKYTEKQSRDHAPMALTTSVDGIFKRKRGRPPKNRVIEFSVPSTPHNFPQAIYTSFKLPKPTSVPHQTFMATPFRHFGVSAPPPPLLMKESNACSLLSSTMSPNIQYHSSSDISSPTSPTEGVGFVLGASPVSGSSMEHDSETLSSIQKLSQMTVASSAPIEKEDGFYVFPKNTPCPDNLCLFLENHHFHCTQPRCHFVTDRSDILLLHSKDFHDNIDIMEGFLFFDRSVDCRFLNCQSNKVNRHFHCVRPGCNYSFVRYSTMSIHDLKHQNQDGGGSGNSQSKQKTSVSDEEESQSPKTLPVVTTVISEATRSPPATESSYTKATIIKAKGTYYPLSAFINKSDSNQKSTAGMPVVPEDDFRPDRECQKSVMTITSTDSDPPLTKLLQQPIPSIKNAFQEINKHIQYGTSQNCGRPFCKLKKKEHFHCNICNQAFSSFSRLRPHVTKHAGGVSPVPVYVSDQLSPNTSSHSSVASGQKCDEENASESDDPDTGKDQHPRSSINEDNSNKTNDNPRQTPLASEATSSVSVPQLFAWQPFPLTTISGHHLITPQGMVPPIFTMHGKTIFNHHMALATQANIVASSEGFYGSPQVDYSANRKKESLEVSNIAGCNLNSSTQSSSSNCKKMRMQSSRILKDEPVPEGYIRYRFNEDCAYTHCGYREHQTHFHCIRTDCGYSFCDKTRFVQHTARHERLDTLMGGDFEQYRANINCGRPDCMYMNTVGAMANKASHFHCRKCDFVCTDTNKVVAHRRQHLKIDCINAAGFDKYTTSQDCNMEGCNHNRKQTHYHCLKCQYAVLGLSQMSAHKYRHMD</sequence>
<feature type="compositionally biased region" description="Polar residues" evidence="2">
    <location>
        <begin position="133"/>
        <end position="145"/>
    </location>
</feature>
<feature type="region of interest" description="Disordered" evidence="2">
    <location>
        <begin position="836"/>
        <end position="869"/>
    </location>
</feature>
<dbReference type="PROSITE" id="PS50157">
    <property type="entry name" value="ZINC_FINGER_C2H2_2"/>
    <property type="match status" value="3"/>
</dbReference>
<feature type="domain" description="C2H2-type" evidence="3">
    <location>
        <begin position="1498"/>
        <end position="1525"/>
    </location>
</feature>
<feature type="region of interest" description="Disordered" evidence="2">
    <location>
        <begin position="189"/>
        <end position="213"/>
    </location>
</feature>
<evidence type="ECO:0000259" key="3">
    <source>
        <dbReference type="PROSITE" id="PS50157"/>
    </source>
</evidence>
<feature type="domain" description="C2H2-type" evidence="3">
    <location>
        <begin position="715"/>
        <end position="744"/>
    </location>
</feature>
<dbReference type="PROSITE" id="PS00028">
    <property type="entry name" value="ZINC_FINGER_C2H2_1"/>
    <property type="match status" value="8"/>
</dbReference>